<dbReference type="InterPro" id="IPR004367">
    <property type="entry name" value="Cyclin_C-dom"/>
</dbReference>
<feature type="domain" description="Cyclin C-terminal" evidence="8">
    <location>
        <begin position="253"/>
        <end position="362"/>
    </location>
</feature>
<feature type="domain" description="Cyclin-like" evidence="7">
    <location>
        <begin position="257"/>
        <end position="338"/>
    </location>
</feature>
<accession>A0A8T2JAC4</accession>
<evidence type="ECO:0000256" key="6">
    <source>
        <dbReference type="RuleBase" id="RU000383"/>
    </source>
</evidence>
<proteinExistence type="inferred from homology"/>
<dbReference type="Gene3D" id="1.10.472.10">
    <property type="entry name" value="Cyclin-like"/>
    <property type="match status" value="2"/>
</dbReference>
<evidence type="ECO:0000256" key="4">
    <source>
        <dbReference type="ARBA" id="ARBA00023127"/>
    </source>
</evidence>
<keyword evidence="10" id="KW-1185">Reference proteome</keyword>
<dbReference type="Pfam" id="PF00134">
    <property type="entry name" value="Cyclin_N"/>
    <property type="match status" value="1"/>
</dbReference>
<sequence>MATWSTLHTGDTDNAVERLVAAKTRAHKHRPPLEEITNRNVNLGIKAAVMNCRIPIKSARQVTSKPSFPLRVKSRVGIRSEDPVPMEVVVKEDLLCQAFSEALNSVEDIDSEDAFNPHLCSEYVKDIYTYLKWLEVQQAVRPNYLEGMEVNERMRAILVDWLIQVHTKFQLLQETLYMAIAILDRFLQGQPIVRSKLQLVGVASLFIASKYEEMYAPEISDFVYITDNTYSKAQIREMEIKILKELNFDLGRPLPLHFLRRASRCCNADVVQHTLAKYLMELTLLDYGMVHFQPSAIAAAALCLTRKVLNVGTWDATLHFYTGYSAEDLLLLMKHMAKNVVQAVKNKYSSSKLLKISTIPQLSSRVLRDLSATVKSEF</sequence>
<protein>
    <recommendedName>
        <fullName evidence="11">Cyclin B2</fullName>
    </recommendedName>
</protein>
<evidence type="ECO:0008006" key="11">
    <source>
        <dbReference type="Google" id="ProtNLM"/>
    </source>
</evidence>
<evidence type="ECO:0000256" key="5">
    <source>
        <dbReference type="ARBA" id="ARBA00023306"/>
    </source>
</evidence>
<gene>
    <name evidence="9" type="ORF">GDO86_006249</name>
</gene>
<dbReference type="SMART" id="SM01332">
    <property type="entry name" value="Cyclin_C"/>
    <property type="match status" value="1"/>
</dbReference>
<dbReference type="InterPro" id="IPR036915">
    <property type="entry name" value="Cyclin-like_sf"/>
</dbReference>
<dbReference type="FunFam" id="1.10.472.10:FF:000198">
    <property type="entry name" value="G2/mitotic-specific cyclin-B1"/>
    <property type="match status" value="1"/>
</dbReference>
<dbReference type="InterPro" id="IPR013763">
    <property type="entry name" value="Cyclin-like_dom"/>
</dbReference>
<organism evidence="9 10">
    <name type="scientific">Hymenochirus boettgeri</name>
    <name type="common">Congo dwarf clawed frog</name>
    <dbReference type="NCBI Taxonomy" id="247094"/>
    <lineage>
        <taxon>Eukaryota</taxon>
        <taxon>Metazoa</taxon>
        <taxon>Chordata</taxon>
        <taxon>Craniata</taxon>
        <taxon>Vertebrata</taxon>
        <taxon>Euteleostomi</taxon>
        <taxon>Amphibia</taxon>
        <taxon>Batrachia</taxon>
        <taxon>Anura</taxon>
        <taxon>Pipoidea</taxon>
        <taxon>Pipidae</taxon>
        <taxon>Pipinae</taxon>
        <taxon>Hymenochirus</taxon>
    </lineage>
</organism>
<dbReference type="InterPro" id="IPR006671">
    <property type="entry name" value="Cyclin_N"/>
</dbReference>
<dbReference type="SUPFAM" id="SSF47954">
    <property type="entry name" value="Cyclin-like"/>
    <property type="match status" value="2"/>
</dbReference>
<keyword evidence="3" id="KW-0132">Cell division</keyword>
<evidence type="ECO:0000313" key="9">
    <source>
        <dbReference type="EMBL" id="KAG8440424.1"/>
    </source>
</evidence>
<evidence type="ECO:0000256" key="2">
    <source>
        <dbReference type="ARBA" id="ARBA00006955"/>
    </source>
</evidence>
<dbReference type="InterPro" id="IPR039361">
    <property type="entry name" value="Cyclin"/>
</dbReference>
<dbReference type="Proteomes" id="UP000812440">
    <property type="component" value="Chromosome 3"/>
</dbReference>
<evidence type="ECO:0000256" key="3">
    <source>
        <dbReference type="ARBA" id="ARBA00022618"/>
    </source>
</evidence>
<comment type="function">
    <text evidence="1">Essential for the control of the cell cycle at the G2/M (mitosis) transition.</text>
</comment>
<dbReference type="InterPro" id="IPR048258">
    <property type="entry name" value="Cyclins_cyclin-box"/>
</dbReference>
<dbReference type="GO" id="GO:0005829">
    <property type="term" value="C:cytosol"/>
    <property type="evidence" value="ECO:0007669"/>
    <property type="project" value="UniProtKB-ARBA"/>
</dbReference>
<name>A0A8T2JAC4_9PIPI</name>
<evidence type="ECO:0000313" key="10">
    <source>
        <dbReference type="Proteomes" id="UP000812440"/>
    </source>
</evidence>
<dbReference type="AlphaFoldDB" id="A0A8T2JAC4"/>
<dbReference type="EMBL" id="JAACNH010000006">
    <property type="protein sequence ID" value="KAG8440424.1"/>
    <property type="molecule type" value="Genomic_DNA"/>
</dbReference>
<dbReference type="OrthoDB" id="5590282at2759"/>
<feature type="domain" description="Cyclin-like" evidence="7">
    <location>
        <begin position="160"/>
        <end position="244"/>
    </location>
</feature>
<evidence type="ECO:0000256" key="1">
    <source>
        <dbReference type="ARBA" id="ARBA00003222"/>
    </source>
</evidence>
<keyword evidence="4 6" id="KW-0195">Cyclin</keyword>
<dbReference type="SMART" id="SM00385">
    <property type="entry name" value="CYCLIN"/>
    <property type="match status" value="2"/>
</dbReference>
<dbReference type="PANTHER" id="PTHR10177">
    <property type="entry name" value="CYCLINS"/>
    <property type="match status" value="1"/>
</dbReference>
<keyword evidence="5" id="KW-0131">Cell cycle</keyword>
<evidence type="ECO:0000259" key="7">
    <source>
        <dbReference type="SMART" id="SM00385"/>
    </source>
</evidence>
<comment type="caution">
    <text evidence="9">The sequence shown here is derived from an EMBL/GenBank/DDBJ whole genome shotgun (WGS) entry which is preliminary data.</text>
</comment>
<reference evidence="9" key="1">
    <citation type="thesis" date="2020" institute="ProQuest LLC" country="789 East Eisenhower Parkway, Ann Arbor, MI, USA">
        <title>Comparative Genomics and Chromosome Evolution.</title>
        <authorList>
            <person name="Mudd A.B."/>
        </authorList>
    </citation>
    <scope>NUCLEOTIDE SEQUENCE</scope>
    <source>
        <strain evidence="9">Female2</strain>
        <tissue evidence="9">Blood</tissue>
    </source>
</reference>
<dbReference type="PROSITE" id="PS00292">
    <property type="entry name" value="CYCLINS"/>
    <property type="match status" value="1"/>
</dbReference>
<comment type="similarity">
    <text evidence="2">Belongs to the cyclin family. Cyclin AB subfamily.</text>
</comment>
<evidence type="ECO:0000259" key="8">
    <source>
        <dbReference type="SMART" id="SM01332"/>
    </source>
</evidence>
<dbReference type="GO" id="GO:0051301">
    <property type="term" value="P:cell division"/>
    <property type="evidence" value="ECO:0007669"/>
    <property type="project" value="UniProtKB-KW"/>
</dbReference>
<dbReference type="Pfam" id="PF02984">
    <property type="entry name" value="Cyclin_C"/>
    <property type="match status" value="1"/>
</dbReference>